<dbReference type="EMBL" id="JACHLY010000001">
    <property type="protein sequence ID" value="MBB5997702.1"/>
    <property type="molecule type" value="Genomic_DNA"/>
</dbReference>
<evidence type="ECO:0000259" key="1">
    <source>
        <dbReference type="Pfam" id="PF13349"/>
    </source>
</evidence>
<protein>
    <recommendedName>
        <fullName evidence="1">DUF4097 domain-containing protein</fullName>
    </recommendedName>
</protein>
<keyword evidence="3" id="KW-1185">Reference proteome</keyword>
<accession>A0A841E4L1</accession>
<proteinExistence type="predicted"/>
<reference evidence="2 3" key="1">
    <citation type="submission" date="2020-08" db="EMBL/GenBank/DDBJ databases">
        <title>Sequencing the genomes of 1000 actinobacteria strains.</title>
        <authorList>
            <person name="Klenk H.-P."/>
        </authorList>
    </citation>
    <scope>NUCLEOTIDE SEQUENCE [LARGE SCALE GENOMIC DNA]</scope>
    <source>
        <strain evidence="2 3">DSM 44593</strain>
    </source>
</reference>
<dbReference type="Pfam" id="PF13349">
    <property type="entry name" value="DUF4097"/>
    <property type="match status" value="1"/>
</dbReference>
<feature type="domain" description="DUF4097" evidence="1">
    <location>
        <begin position="50"/>
        <end position="268"/>
    </location>
</feature>
<sequence>MARWTIDQPTTRTLDGIVALRVRIVGGHVNILPTDDPVTFEVSDVSGEPVLATQEAGILTITYEDLTGSGLLDRLRPAQLSGYRGMSRRSATVSLQVPRDCPVEVTTLSAPVVAAGLSARTQLRTASGDVTLDGLTGEVDVSTVTGNVAARDLEGSLRFSTVSGQVAVAGGRLYDLTGKSASGPFLGDVDVAPSGRIRMTSVSGEVALRVPAETSATVELRSATGELDSGFGLERRDQRARSSLAGKIGSGVDPAGITANTVSGAVSLLRREPDAPAAIPRGNGA</sequence>
<dbReference type="InterPro" id="IPR025164">
    <property type="entry name" value="Toastrack_DUF4097"/>
</dbReference>
<evidence type="ECO:0000313" key="2">
    <source>
        <dbReference type="EMBL" id="MBB5997702.1"/>
    </source>
</evidence>
<name>A0A841E4L1_9ACTN</name>
<dbReference type="AlphaFoldDB" id="A0A841E4L1"/>
<organism evidence="2 3">
    <name type="scientific">Streptomonospora salina</name>
    <dbReference type="NCBI Taxonomy" id="104205"/>
    <lineage>
        <taxon>Bacteria</taxon>
        <taxon>Bacillati</taxon>
        <taxon>Actinomycetota</taxon>
        <taxon>Actinomycetes</taxon>
        <taxon>Streptosporangiales</taxon>
        <taxon>Nocardiopsidaceae</taxon>
        <taxon>Streptomonospora</taxon>
    </lineage>
</organism>
<gene>
    <name evidence="2" type="ORF">HNR25_001453</name>
</gene>
<dbReference type="Proteomes" id="UP000578077">
    <property type="component" value="Unassembled WGS sequence"/>
</dbReference>
<dbReference type="RefSeq" id="WP_184633920.1">
    <property type="nucleotide sequence ID" value="NZ_BAABKT010000005.1"/>
</dbReference>
<comment type="caution">
    <text evidence="2">The sequence shown here is derived from an EMBL/GenBank/DDBJ whole genome shotgun (WGS) entry which is preliminary data.</text>
</comment>
<evidence type="ECO:0000313" key="3">
    <source>
        <dbReference type="Proteomes" id="UP000578077"/>
    </source>
</evidence>